<accession>A0A852RE94</accession>
<keyword evidence="10" id="KW-0915">Sodium</keyword>
<dbReference type="Proteomes" id="UP000586095">
    <property type="component" value="Unassembled WGS sequence"/>
</dbReference>
<keyword evidence="2 10" id="KW-1003">Cell membrane</keyword>
<keyword evidence="12" id="KW-1185">Reference proteome</keyword>
<dbReference type="GO" id="GO:0062054">
    <property type="term" value="F:fluoride channel activity"/>
    <property type="evidence" value="ECO:0007669"/>
    <property type="project" value="UniProtKB-UniRule"/>
</dbReference>
<feature type="binding site" evidence="10">
    <location>
        <position position="87"/>
    </location>
    <ligand>
        <name>Na(+)</name>
        <dbReference type="ChEBI" id="CHEBI:29101"/>
        <note>structural</note>
    </ligand>
</feature>
<comment type="catalytic activity">
    <reaction evidence="8">
        <text>fluoride(in) = fluoride(out)</text>
        <dbReference type="Rhea" id="RHEA:76159"/>
        <dbReference type="ChEBI" id="CHEBI:17051"/>
    </reaction>
    <physiologicalReaction direction="left-to-right" evidence="8">
        <dbReference type="Rhea" id="RHEA:76160"/>
    </physiologicalReaction>
</comment>
<evidence type="ECO:0000256" key="2">
    <source>
        <dbReference type="ARBA" id="ARBA00022475"/>
    </source>
</evidence>
<gene>
    <name evidence="10" type="primary">fluC</name>
    <name evidence="10" type="synonym">crcB</name>
    <name evidence="11" type="ORF">BJ960_001437</name>
</gene>
<comment type="function">
    <text evidence="9 10">Fluoride-specific ion channel. Important for reducing fluoride concentration in the cell, thus reducing its toxicity.</text>
</comment>
<comment type="caution">
    <text evidence="11">The sequence shown here is derived from an EMBL/GenBank/DDBJ whole genome shotgun (WGS) entry which is preliminary data.</text>
</comment>
<evidence type="ECO:0000256" key="7">
    <source>
        <dbReference type="ARBA" id="ARBA00035120"/>
    </source>
</evidence>
<dbReference type="GO" id="GO:0005886">
    <property type="term" value="C:plasma membrane"/>
    <property type="evidence" value="ECO:0007669"/>
    <property type="project" value="UniProtKB-SubCell"/>
</dbReference>
<reference evidence="11 12" key="1">
    <citation type="submission" date="2020-07" db="EMBL/GenBank/DDBJ databases">
        <title>Sequencing the genomes of 1000 actinobacteria strains.</title>
        <authorList>
            <person name="Klenk H.-P."/>
        </authorList>
    </citation>
    <scope>NUCLEOTIDE SEQUENCE [LARGE SCALE GENOMIC DNA]</scope>
    <source>
        <strain evidence="11 12">DSM 17380</strain>
    </source>
</reference>
<protein>
    <recommendedName>
        <fullName evidence="10">Fluoride-specific ion channel FluC</fullName>
    </recommendedName>
</protein>
<dbReference type="HAMAP" id="MF_00454">
    <property type="entry name" value="FluC"/>
    <property type="match status" value="1"/>
</dbReference>
<comment type="activity regulation">
    <text evidence="10">Na(+) is not transported, but it plays an essential structural role and its presence is essential for fluoride channel function.</text>
</comment>
<evidence type="ECO:0000256" key="5">
    <source>
        <dbReference type="ARBA" id="ARBA00023136"/>
    </source>
</evidence>
<name>A0A852RE94_9MICO</name>
<evidence type="ECO:0000256" key="3">
    <source>
        <dbReference type="ARBA" id="ARBA00022692"/>
    </source>
</evidence>
<feature type="binding site" evidence="10">
    <location>
        <position position="90"/>
    </location>
    <ligand>
        <name>Na(+)</name>
        <dbReference type="ChEBI" id="CHEBI:29101"/>
        <note>structural</note>
    </ligand>
</feature>
<dbReference type="EMBL" id="JACCBD010000001">
    <property type="protein sequence ID" value="NYD26634.1"/>
    <property type="molecule type" value="Genomic_DNA"/>
</dbReference>
<evidence type="ECO:0000256" key="4">
    <source>
        <dbReference type="ARBA" id="ARBA00022989"/>
    </source>
</evidence>
<dbReference type="InterPro" id="IPR003691">
    <property type="entry name" value="FluC"/>
</dbReference>
<dbReference type="Pfam" id="PF02537">
    <property type="entry name" value="CRCB"/>
    <property type="match status" value="1"/>
</dbReference>
<dbReference type="GO" id="GO:0140114">
    <property type="term" value="P:cellular detoxification of fluoride"/>
    <property type="evidence" value="ECO:0007669"/>
    <property type="project" value="UniProtKB-UniRule"/>
</dbReference>
<keyword evidence="3 10" id="KW-0812">Transmembrane</keyword>
<evidence type="ECO:0000256" key="9">
    <source>
        <dbReference type="ARBA" id="ARBA00049940"/>
    </source>
</evidence>
<sequence>MSDSHPVQQVPPGSGPAVMLRDAGLVGLGGALGSVARYLAGLALPLDANAATFAINVAGSCLLGLIVAGLAGRRPRLQLAVGTGFCGGFTTYSALAVGVAELAGAGSIASALILALGTVACAGAATLVGVWIGRRLSAGGAA</sequence>
<dbReference type="RefSeq" id="WP_307814741.1">
    <property type="nucleotide sequence ID" value="NZ_BAAALZ010000005.1"/>
</dbReference>
<feature type="transmembrane region" description="Helical" evidence="10">
    <location>
        <begin position="50"/>
        <end position="72"/>
    </location>
</feature>
<keyword evidence="5 10" id="KW-0472">Membrane</keyword>
<keyword evidence="6 10" id="KW-0407">Ion channel</keyword>
<keyword evidence="4 10" id="KW-1133">Transmembrane helix</keyword>
<keyword evidence="10" id="KW-0813">Transport</keyword>
<organism evidence="11 12">
    <name type="scientific">Leucobacter aridicollis</name>
    <dbReference type="NCBI Taxonomy" id="283878"/>
    <lineage>
        <taxon>Bacteria</taxon>
        <taxon>Bacillati</taxon>
        <taxon>Actinomycetota</taxon>
        <taxon>Actinomycetes</taxon>
        <taxon>Micrococcales</taxon>
        <taxon>Microbacteriaceae</taxon>
        <taxon>Leucobacter</taxon>
    </lineage>
</organism>
<feature type="transmembrane region" description="Helical" evidence="10">
    <location>
        <begin position="106"/>
        <end position="132"/>
    </location>
</feature>
<keyword evidence="10" id="KW-0406">Ion transport</keyword>
<comment type="subcellular location">
    <subcellularLocation>
        <location evidence="1 10">Cell membrane</location>
        <topology evidence="1 10">Multi-pass membrane protein</topology>
    </subcellularLocation>
</comment>
<evidence type="ECO:0000256" key="10">
    <source>
        <dbReference type="HAMAP-Rule" id="MF_00454"/>
    </source>
</evidence>
<evidence type="ECO:0000313" key="12">
    <source>
        <dbReference type="Proteomes" id="UP000586095"/>
    </source>
</evidence>
<keyword evidence="10" id="KW-0479">Metal-binding</keyword>
<evidence type="ECO:0000256" key="8">
    <source>
        <dbReference type="ARBA" id="ARBA00035585"/>
    </source>
</evidence>
<feature type="transmembrane region" description="Helical" evidence="10">
    <location>
        <begin position="79"/>
        <end position="100"/>
    </location>
</feature>
<dbReference type="GO" id="GO:0046872">
    <property type="term" value="F:metal ion binding"/>
    <property type="evidence" value="ECO:0007669"/>
    <property type="project" value="UniProtKB-KW"/>
</dbReference>
<dbReference type="AlphaFoldDB" id="A0A852RE94"/>
<comment type="similarity">
    <text evidence="7 10">Belongs to the fluoride channel Fluc/FEX (TC 1.A.43) family.</text>
</comment>
<evidence type="ECO:0000256" key="6">
    <source>
        <dbReference type="ARBA" id="ARBA00023303"/>
    </source>
</evidence>
<evidence type="ECO:0000256" key="1">
    <source>
        <dbReference type="ARBA" id="ARBA00004651"/>
    </source>
</evidence>
<evidence type="ECO:0000313" key="11">
    <source>
        <dbReference type="EMBL" id="NYD26634.1"/>
    </source>
</evidence>
<proteinExistence type="inferred from homology"/>